<comment type="caution">
    <text evidence="2">The sequence shown here is derived from an EMBL/GenBank/DDBJ whole genome shotgun (WGS) entry which is preliminary data.</text>
</comment>
<accession>A0A4R1XW68</accession>
<dbReference type="AlphaFoldDB" id="A0A4R1XW68"/>
<organism evidence="2 3">
    <name type="scientific">Acinetobacter calcoaceticus</name>
    <dbReference type="NCBI Taxonomy" id="471"/>
    <lineage>
        <taxon>Bacteria</taxon>
        <taxon>Pseudomonadati</taxon>
        <taxon>Pseudomonadota</taxon>
        <taxon>Gammaproteobacteria</taxon>
        <taxon>Moraxellales</taxon>
        <taxon>Moraxellaceae</taxon>
        <taxon>Acinetobacter</taxon>
        <taxon>Acinetobacter calcoaceticus/baumannii complex</taxon>
    </lineage>
</organism>
<dbReference type="OrthoDB" id="9795618at2"/>
<dbReference type="EMBL" id="SLVJ01000008">
    <property type="protein sequence ID" value="TCM67512.1"/>
    <property type="molecule type" value="Genomic_DNA"/>
</dbReference>
<dbReference type="InterPro" id="IPR004360">
    <property type="entry name" value="Glyas_Fos-R_dOase_dom"/>
</dbReference>
<dbReference type="Proteomes" id="UP000294963">
    <property type="component" value="Unassembled WGS sequence"/>
</dbReference>
<feature type="domain" description="VOC" evidence="1">
    <location>
        <begin position="5"/>
        <end position="129"/>
    </location>
</feature>
<evidence type="ECO:0000313" key="3">
    <source>
        <dbReference type="Proteomes" id="UP000294963"/>
    </source>
</evidence>
<evidence type="ECO:0000313" key="2">
    <source>
        <dbReference type="EMBL" id="TCM67512.1"/>
    </source>
</evidence>
<proteinExistence type="predicted"/>
<dbReference type="InterPro" id="IPR037523">
    <property type="entry name" value="VOC_core"/>
</dbReference>
<dbReference type="GO" id="GO:0051213">
    <property type="term" value="F:dioxygenase activity"/>
    <property type="evidence" value="ECO:0007669"/>
    <property type="project" value="UniProtKB-KW"/>
</dbReference>
<dbReference type="PROSITE" id="PS51819">
    <property type="entry name" value="VOC"/>
    <property type="match status" value="1"/>
</dbReference>
<name>A0A4R1XW68_ACICA</name>
<keyword evidence="2" id="KW-0456">Lyase</keyword>
<evidence type="ECO:0000259" key="1">
    <source>
        <dbReference type="PROSITE" id="PS51819"/>
    </source>
</evidence>
<dbReference type="Pfam" id="PF00903">
    <property type="entry name" value="Glyoxalase"/>
    <property type="match status" value="1"/>
</dbReference>
<protein>
    <submittedName>
        <fullName evidence="2">Catechol 2,3-dioxygenase-like lactoylglutathione lyase family enzyme</fullName>
    </submittedName>
</protein>
<reference evidence="2 3" key="1">
    <citation type="submission" date="2019-03" db="EMBL/GenBank/DDBJ databases">
        <title>Genomic analyses of the natural microbiome of Caenorhabditis elegans.</title>
        <authorList>
            <person name="Samuel B."/>
        </authorList>
    </citation>
    <scope>NUCLEOTIDE SEQUENCE [LARGE SCALE GENOMIC DNA]</scope>
    <source>
        <strain evidence="2 3">JUb89</strain>
    </source>
</reference>
<dbReference type="GO" id="GO:0016829">
    <property type="term" value="F:lyase activity"/>
    <property type="evidence" value="ECO:0007669"/>
    <property type="project" value="UniProtKB-KW"/>
</dbReference>
<gene>
    <name evidence="2" type="ORF">EC844_10826</name>
</gene>
<dbReference type="CDD" id="cd06587">
    <property type="entry name" value="VOC"/>
    <property type="match status" value="1"/>
</dbReference>
<dbReference type="Gene3D" id="3.10.180.10">
    <property type="entry name" value="2,3-Dihydroxybiphenyl 1,2-Dioxygenase, domain 1"/>
    <property type="match status" value="1"/>
</dbReference>
<keyword evidence="2" id="KW-0560">Oxidoreductase</keyword>
<dbReference type="InterPro" id="IPR029068">
    <property type="entry name" value="Glyas_Bleomycin-R_OHBP_Dase"/>
</dbReference>
<dbReference type="SUPFAM" id="SSF54593">
    <property type="entry name" value="Glyoxalase/Bleomycin resistance protein/Dihydroxybiphenyl dioxygenase"/>
    <property type="match status" value="1"/>
</dbReference>
<keyword evidence="2" id="KW-0223">Dioxygenase</keyword>
<sequence length="186" mass="21192">MNGLSFSHVGIYVTDMPKMQAFYCDVLGFFITDQGQLETPKGTVQLVFLSRDPKQHHQIVLVSERLTTEHGFNPINQISLEADSLETLQGFYTQFKTLHISNIDPITHGNAISFYAPDPEGNRLELFIHTPWYDSQPMKQQIDLSLSSAEIMQIVENHARKLSGFCSRAEWESRMQQLMSVDALEV</sequence>
<keyword evidence="3" id="KW-1185">Reference proteome</keyword>